<dbReference type="InterPro" id="IPR018236">
    <property type="entry name" value="SAICAR_synthetase_CS"/>
</dbReference>
<dbReference type="Proteomes" id="UP000033220">
    <property type="component" value="Chromosome DSM 122"/>
</dbReference>
<dbReference type="HAMAP" id="MF_00137">
    <property type="entry name" value="SAICAR_synth"/>
    <property type="match status" value="1"/>
</dbReference>
<dbReference type="Pfam" id="PF01259">
    <property type="entry name" value="SAICAR_synt"/>
    <property type="match status" value="1"/>
</dbReference>
<keyword evidence="4 8" id="KW-0547">Nucleotide-binding</keyword>
<dbReference type="Gene3D" id="3.30.200.20">
    <property type="entry name" value="Phosphorylase Kinase, domain 1"/>
    <property type="match status" value="1"/>
</dbReference>
<dbReference type="InterPro" id="IPR050089">
    <property type="entry name" value="SAICAR_synthetase"/>
</dbReference>
<dbReference type="AlphaFoldDB" id="H6SQG2"/>
<evidence type="ECO:0000256" key="9">
    <source>
        <dbReference type="SAM" id="MobiDB-lite"/>
    </source>
</evidence>
<dbReference type="eggNOG" id="COG0152">
    <property type="taxonomic scope" value="Bacteria"/>
</dbReference>
<evidence type="ECO:0000259" key="10">
    <source>
        <dbReference type="Pfam" id="PF01259"/>
    </source>
</evidence>
<dbReference type="InterPro" id="IPR028923">
    <property type="entry name" value="SAICAR_synt/ADE2_N"/>
</dbReference>
<evidence type="ECO:0000256" key="8">
    <source>
        <dbReference type="HAMAP-Rule" id="MF_00137"/>
    </source>
</evidence>
<dbReference type="GO" id="GO:0005524">
    <property type="term" value="F:ATP binding"/>
    <property type="evidence" value="ECO:0007669"/>
    <property type="project" value="UniProtKB-KW"/>
</dbReference>
<dbReference type="PANTHER" id="PTHR43599:SF3">
    <property type="entry name" value="SI:DKEY-6E2.2"/>
    <property type="match status" value="1"/>
</dbReference>
<organism evidence="11 12">
    <name type="scientific">Pararhodospirillum photometricum DSM 122</name>
    <dbReference type="NCBI Taxonomy" id="1150469"/>
    <lineage>
        <taxon>Bacteria</taxon>
        <taxon>Pseudomonadati</taxon>
        <taxon>Pseudomonadota</taxon>
        <taxon>Alphaproteobacteria</taxon>
        <taxon>Rhodospirillales</taxon>
        <taxon>Rhodospirillaceae</taxon>
        <taxon>Pararhodospirillum</taxon>
    </lineage>
</organism>
<evidence type="ECO:0000313" key="12">
    <source>
        <dbReference type="Proteomes" id="UP000033220"/>
    </source>
</evidence>
<dbReference type="STRING" id="1150469.RSPPHO_03055"/>
<evidence type="ECO:0000256" key="3">
    <source>
        <dbReference type="ARBA" id="ARBA00022598"/>
    </source>
</evidence>
<dbReference type="PANTHER" id="PTHR43599">
    <property type="entry name" value="MULTIFUNCTIONAL PROTEIN ADE2"/>
    <property type="match status" value="1"/>
</dbReference>
<dbReference type="GO" id="GO:0005829">
    <property type="term" value="C:cytosol"/>
    <property type="evidence" value="ECO:0007669"/>
    <property type="project" value="TreeGrafter"/>
</dbReference>
<dbReference type="InterPro" id="IPR033934">
    <property type="entry name" value="SAICAR_synt_PurC"/>
</dbReference>
<keyword evidence="3 8" id="KW-0436">Ligase</keyword>
<feature type="domain" description="SAICAR synthetase/ADE2 N-terminal" evidence="10">
    <location>
        <begin position="53"/>
        <end position="283"/>
    </location>
</feature>
<feature type="region of interest" description="Disordered" evidence="9">
    <location>
        <begin position="1"/>
        <end position="43"/>
    </location>
</feature>
<dbReference type="KEGG" id="rpm:RSPPHO_03055"/>
<dbReference type="InterPro" id="IPR001636">
    <property type="entry name" value="SAICAR_synth"/>
</dbReference>
<evidence type="ECO:0000313" key="11">
    <source>
        <dbReference type="EMBL" id="CCG09681.1"/>
    </source>
</evidence>
<gene>
    <name evidence="8" type="primary">purC</name>
    <name evidence="11" type="ORF">RSPPHO_03055</name>
</gene>
<dbReference type="PATRIC" id="fig|1150469.3.peg.3445"/>
<keyword evidence="12" id="KW-1185">Reference proteome</keyword>
<dbReference type="GO" id="GO:0009236">
    <property type="term" value="P:cobalamin biosynthetic process"/>
    <property type="evidence" value="ECO:0007669"/>
    <property type="project" value="InterPro"/>
</dbReference>
<protein>
    <recommendedName>
        <fullName evidence="8">Phosphoribosylaminoimidazole-succinocarboxamide synthase</fullName>
        <ecNumber evidence="8">6.3.2.6</ecNumber>
    </recommendedName>
    <alternativeName>
        <fullName evidence="8">SAICAR synthetase</fullName>
    </alternativeName>
</protein>
<dbReference type="HOGENOM" id="CLU_061495_2_0_5"/>
<dbReference type="EC" id="6.3.2.6" evidence="8"/>
<reference evidence="11 12" key="1">
    <citation type="submission" date="2012-02" db="EMBL/GenBank/DDBJ databases">
        <title>Shotgun genome sequence of Phaeospirillum photometricum DSM 122.</title>
        <authorList>
            <person name="Duquesne K."/>
            <person name="Sturgis J."/>
        </authorList>
    </citation>
    <scope>NUCLEOTIDE SEQUENCE [LARGE SCALE GENOMIC DNA]</scope>
    <source>
        <strain evidence="12">DSM122</strain>
    </source>
</reference>
<comment type="pathway">
    <text evidence="1 8">Purine metabolism; IMP biosynthesis via de novo pathway; 5-amino-1-(5-phospho-D-ribosyl)imidazole-4-carboxamide from 5-amino-1-(5-phospho-D-ribosyl)imidazole-4-carboxylate: step 1/2.</text>
</comment>
<evidence type="ECO:0000256" key="4">
    <source>
        <dbReference type="ARBA" id="ARBA00022741"/>
    </source>
</evidence>
<name>H6SQG2_PARPM</name>
<keyword evidence="5 8" id="KW-0658">Purine biosynthesis</keyword>
<proteinExistence type="inferred from homology"/>
<dbReference type="CDD" id="cd01415">
    <property type="entry name" value="SAICAR_synt_PurC"/>
    <property type="match status" value="1"/>
</dbReference>
<dbReference type="GO" id="GO:0006189">
    <property type="term" value="P:'de novo' IMP biosynthetic process"/>
    <property type="evidence" value="ECO:0007669"/>
    <property type="project" value="UniProtKB-UniRule"/>
</dbReference>
<dbReference type="UniPathway" id="UPA00074">
    <property type="reaction ID" value="UER00131"/>
</dbReference>
<evidence type="ECO:0000256" key="2">
    <source>
        <dbReference type="ARBA" id="ARBA00010190"/>
    </source>
</evidence>
<dbReference type="NCBIfam" id="TIGR00081">
    <property type="entry name" value="purC"/>
    <property type="match status" value="1"/>
</dbReference>
<evidence type="ECO:0000256" key="7">
    <source>
        <dbReference type="ARBA" id="ARBA00048475"/>
    </source>
</evidence>
<dbReference type="EMBL" id="HE663493">
    <property type="protein sequence ID" value="CCG09681.1"/>
    <property type="molecule type" value="Genomic_DNA"/>
</dbReference>
<comment type="catalytic activity">
    <reaction evidence="7 8">
        <text>5-amino-1-(5-phospho-D-ribosyl)imidazole-4-carboxylate + L-aspartate + ATP = (2S)-2-[5-amino-1-(5-phospho-beta-D-ribosyl)imidazole-4-carboxamido]succinate + ADP + phosphate + 2 H(+)</text>
        <dbReference type="Rhea" id="RHEA:22628"/>
        <dbReference type="ChEBI" id="CHEBI:15378"/>
        <dbReference type="ChEBI" id="CHEBI:29991"/>
        <dbReference type="ChEBI" id="CHEBI:30616"/>
        <dbReference type="ChEBI" id="CHEBI:43474"/>
        <dbReference type="ChEBI" id="CHEBI:58443"/>
        <dbReference type="ChEBI" id="CHEBI:77657"/>
        <dbReference type="ChEBI" id="CHEBI:456216"/>
        <dbReference type="EC" id="6.3.2.6"/>
    </reaction>
</comment>
<evidence type="ECO:0000256" key="5">
    <source>
        <dbReference type="ARBA" id="ARBA00022755"/>
    </source>
</evidence>
<dbReference type="PROSITE" id="PS01057">
    <property type="entry name" value="SAICAR_SYNTHETASE_1"/>
    <property type="match status" value="1"/>
</dbReference>
<comment type="similarity">
    <text evidence="2 8">Belongs to the SAICAR synthetase family.</text>
</comment>
<evidence type="ECO:0000256" key="6">
    <source>
        <dbReference type="ARBA" id="ARBA00022840"/>
    </source>
</evidence>
<dbReference type="FunFam" id="3.30.470.20:FF:000006">
    <property type="entry name" value="Phosphoribosylaminoimidazole-succinocarboxamide synthase"/>
    <property type="match status" value="1"/>
</dbReference>
<evidence type="ECO:0000256" key="1">
    <source>
        <dbReference type="ARBA" id="ARBA00004672"/>
    </source>
</evidence>
<dbReference type="PROSITE" id="PS01058">
    <property type="entry name" value="SAICAR_SYNTHETASE_2"/>
    <property type="match status" value="1"/>
</dbReference>
<sequence>MDTRPPTPDIRGSRSGTRAWRHPAVRDSSLFRRPGPGDPPRPIRVPPMARRKQIYEGKAKILFEGPEPGTLVQYFKDDATAFNNKKHGTITGKGVLNNRISEYLMTRLNEIGVPTHFVRRLNMREQLVREVEIIPIEVVIRNVAAGSLSTKFGIPEGTQLPRSIVEYYYKNDELNDPMVSEEHITAFGWASVQELDEILSLSLRINDYLSGLFLGVQLRLVDFKLEFGRFYHEDEDVQIILADEISPDNCRLWDMTSGEKLDKDRFRRDLGGVAEAYQEVARRLGILPEGGPRDIPGPRTMQ</sequence>
<accession>H6SQG2</accession>
<dbReference type="GO" id="GO:0004639">
    <property type="term" value="F:phosphoribosylaminoimidazolesuccinocarboxamide synthase activity"/>
    <property type="evidence" value="ECO:0007669"/>
    <property type="project" value="UniProtKB-UniRule"/>
</dbReference>
<dbReference type="Gene3D" id="3.30.470.20">
    <property type="entry name" value="ATP-grasp fold, B domain"/>
    <property type="match status" value="1"/>
</dbReference>
<keyword evidence="6 8" id="KW-0067">ATP-binding</keyword>
<dbReference type="SUPFAM" id="SSF56104">
    <property type="entry name" value="SAICAR synthase-like"/>
    <property type="match status" value="1"/>
</dbReference>